<keyword evidence="11 15" id="KW-0067">ATP-binding</keyword>
<feature type="domain" description="Nudix hydrolase" evidence="18">
    <location>
        <begin position="188"/>
        <end position="324"/>
    </location>
</feature>
<dbReference type="EMBL" id="LSRX01000843">
    <property type="protein sequence ID" value="OLP87767.1"/>
    <property type="molecule type" value="Genomic_DNA"/>
</dbReference>
<evidence type="ECO:0000256" key="13">
    <source>
        <dbReference type="ARBA" id="ARBA00047899"/>
    </source>
</evidence>
<evidence type="ECO:0000256" key="15">
    <source>
        <dbReference type="PROSITE-ProRule" id="PRU10141"/>
    </source>
</evidence>
<comment type="cofactor">
    <cofactor evidence="1">
        <name>Mg(2+)</name>
        <dbReference type="ChEBI" id="CHEBI:18420"/>
    </cofactor>
</comment>
<dbReference type="InterPro" id="IPR011009">
    <property type="entry name" value="Kinase-like_dom_sf"/>
</dbReference>
<evidence type="ECO:0000313" key="19">
    <source>
        <dbReference type="EMBL" id="OLP87767.1"/>
    </source>
</evidence>
<comment type="similarity">
    <text evidence="12">Belongs to the protein kinase superfamily. Ser/Thr protein kinase family. CDPK subfamily.</text>
</comment>
<dbReference type="GO" id="GO:0004674">
    <property type="term" value="F:protein serine/threonine kinase activity"/>
    <property type="evidence" value="ECO:0007669"/>
    <property type="project" value="UniProtKB-KW"/>
</dbReference>
<evidence type="ECO:0000256" key="5">
    <source>
        <dbReference type="ARBA" id="ARBA00022679"/>
    </source>
</evidence>
<proteinExistence type="inferred from homology"/>
<evidence type="ECO:0000259" key="17">
    <source>
        <dbReference type="PROSITE" id="PS50011"/>
    </source>
</evidence>
<evidence type="ECO:0000256" key="10">
    <source>
        <dbReference type="ARBA" id="ARBA00022837"/>
    </source>
</evidence>
<evidence type="ECO:0000256" key="16">
    <source>
        <dbReference type="SAM" id="MobiDB-lite"/>
    </source>
</evidence>
<organism evidence="19 20">
    <name type="scientific">Symbiodinium microadriaticum</name>
    <name type="common">Dinoflagellate</name>
    <name type="synonym">Zooxanthella microadriatica</name>
    <dbReference type="NCBI Taxonomy" id="2951"/>
    <lineage>
        <taxon>Eukaryota</taxon>
        <taxon>Sar</taxon>
        <taxon>Alveolata</taxon>
        <taxon>Dinophyceae</taxon>
        <taxon>Suessiales</taxon>
        <taxon>Symbiodiniaceae</taxon>
        <taxon>Symbiodinium</taxon>
    </lineage>
</organism>
<comment type="subunit">
    <text evidence="2">Monomer.</text>
</comment>
<dbReference type="PROSITE" id="PS51462">
    <property type="entry name" value="NUDIX"/>
    <property type="match status" value="1"/>
</dbReference>
<dbReference type="FunFam" id="1.10.510.10:FF:000571">
    <property type="entry name" value="Maternal embryonic leucine zipper kinase"/>
    <property type="match status" value="1"/>
</dbReference>
<dbReference type="PANTHER" id="PTHR24345:SF0">
    <property type="entry name" value="CELL CYCLE SERINE_THREONINE-PROTEIN KINASE CDC5_MSD2"/>
    <property type="match status" value="1"/>
</dbReference>
<name>A0A1Q9CXY3_SYMMI</name>
<evidence type="ECO:0000256" key="6">
    <source>
        <dbReference type="ARBA" id="ARBA00022723"/>
    </source>
</evidence>
<dbReference type="PANTHER" id="PTHR24345">
    <property type="entry name" value="SERINE/THREONINE-PROTEIN KINASE PLK"/>
    <property type="match status" value="1"/>
</dbReference>
<dbReference type="InterPro" id="IPR008271">
    <property type="entry name" value="Ser/Thr_kinase_AS"/>
</dbReference>
<evidence type="ECO:0000256" key="12">
    <source>
        <dbReference type="ARBA" id="ARBA00024334"/>
    </source>
</evidence>
<dbReference type="SUPFAM" id="SSF56112">
    <property type="entry name" value="Protein kinase-like (PK-like)"/>
    <property type="match status" value="1"/>
</dbReference>
<evidence type="ECO:0000256" key="11">
    <source>
        <dbReference type="ARBA" id="ARBA00022840"/>
    </source>
</evidence>
<dbReference type="Gene3D" id="1.10.510.10">
    <property type="entry name" value="Transferase(Phosphotransferase) domain 1"/>
    <property type="match status" value="1"/>
</dbReference>
<evidence type="ECO:0000256" key="2">
    <source>
        <dbReference type="ARBA" id="ARBA00011245"/>
    </source>
</evidence>
<sequence>MLTCGHGGISTGLAFACKGLCRHVAMEAFQGSLSISVHKGLKIQGALCIERPPLHIVEPAYNQKWRAFKEAWELRTKNCLSLEDELVFMRFHFHFFQDVAATQALAAGAAPQLSVGSASGGGRKRRGSGTSRVSSGAVSTESLVAAMVPKATKTGLESLLGEEGVDLTFPELGRKTSQRRKVERKKVETVDDMDVKSQRRLVDKSLFLLVRYGAASKWTFPKADRLHGQSMRETLLALAEHQLGHDFTPYLVGACPFTYRKRRSAQYPGIQGRKIFYYRARLVPGSELVLPGETPVKDWAWYSRKELEEHLDEGEWTPPAITGDDCPECILVNVPGRRVQEAFKVKRKTLGKGGFSTVKRLINRRTGAVCVMKEIKKSAIADIQLLQEEVKLQASMDHPHIARLFETFEDSQHIDIVMELCEGGDVLHLIEKSGCLPESQAGDVFRQLMCALSYMHQRCHVAHRDIKPENLVLKERETGERVTIKLIDFGFARKLEDGGRLKTICGTPLYVAPEVFSGSYSEKCDIWSSGITLHYMLLGRPPFDGEDVDVILRKARKGLQLSDTTTTELGNSVPPGAIHLMRRMCEVSDGLRPSAHEILLQSWWLRGEQVGTEFRSEATETSDEIATNLRKYCVMNPLKKAALNTIVHVIDDSDLQRPRETFESLDTRCEGSIPLDTLRKAISESALGKDADRICSSLDTSGFQEMDYSNWLSANVKPQQYLKQGYIWEAFRILDKEPSQSDSSHRHVVRDSLPLDDLSGRLEPYAPVRCVAQTVLPPCLGSKHKSWAKHHSNSRALRRRRAMAAEASADDVPGLPDSDKVYLGAVKSYNDRRGFGFVACAETAAEFGRDVYMAKLEVTGPS</sequence>
<keyword evidence="20" id="KW-1185">Reference proteome</keyword>
<evidence type="ECO:0000256" key="3">
    <source>
        <dbReference type="ARBA" id="ARBA00012513"/>
    </source>
</evidence>
<dbReference type="EC" id="2.7.11.1" evidence="3"/>
<dbReference type="GO" id="GO:0005524">
    <property type="term" value="F:ATP binding"/>
    <property type="evidence" value="ECO:0007669"/>
    <property type="project" value="UniProtKB-UniRule"/>
</dbReference>
<evidence type="ECO:0000256" key="8">
    <source>
        <dbReference type="ARBA" id="ARBA00022741"/>
    </source>
</evidence>
<gene>
    <name evidence="19" type="primary">CPK2</name>
    <name evidence="19" type="ORF">AK812_SmicGene30983</name>
</gene>
<dbReference type="InterPro" id="IPR017441">
    <property type="entry name" value="Protein_kinase_ATP_BS"/>
</dbReference>
<dbReference type="Gene3D" id="3.90.79.10">
    <property type="entry name" value="Nucleoside Triphosphate Pyrophosphohydrolase"/>
    <property type="match status" value="1"/>
</dbReference>
<dbReference type="InterPro" id="IPR011992">
    <property type="entry name" value="EF-hand-dom_pair"/>
</dbReference>
<keyword evidence="10" id="KW-0106">Calcium</keyword>
<dbReference type="SUPFAM" id="SSF47473">
    <property type="entry name" value="EF-hand"/>
    <property type="match status" value="1"/>
</dbReference>
<dbReference type="Gene3D" id="3.30.200.20">
    <property type="entry name" value="Phosphorylase Kinase, domain 1"/>
    <property type="match status" value="1"/>
</dbReference>
<accession>A0A1Q9CXY3</accession>
<dbReference type="GO" id="GO:0005634">
    <property type="term" value="C:nucleus"/>
    <property type="evidence" value="ECO:0007669"/>
    <property type="project" value="TreeGrafter"/>
</dbReference>
<keyword evidence="6" id="KW-0479">Metal-binding</keyword>
<dbReference type="SMART" id="SM00220">
    <property type="entry name" value="S_TKc"/>
    <property type="match status" value="1"/>
</dbReference>
<reference evidence="19 20" key="1">
    <citation type="submission" date="2016-02" db="EMBL/GenBank/DDBJ databases">
        <title>Genome analysis of coral dinoflagellate symbionts highlights evolutionary adaptations to a symbiotic lifestyle.</title>
        <authorList>
            <person name="Aranda M."/>
            <person name="Li Y."/>
            <person name="Liew Y.J."/>
            <person name="Baumgarten S."/>
            <person name="Simakov O."/>
            <person name="Wilson M."/>
            <person name="Piel J."/>
            <person name="Ashoor H."/>
            <person name="Bougouffa S."/>
            <person name="Bajic V.B."/>
            <person name="Ryu T."/>
            <person name="Ravasi T."/>
            <person name="Bayer T."/>
            <person name="Micklem G."/>
            <person name="Kim H."/>
            <person name="Bhak J."/>
            <person name="Lajeunesse T.C."/>
            <person name="Voolstra C.R."/>
        </authorList>
    </citation>
    <scope>NUCLEOTIDE SEQUENCE [LARGE SCALE GENOMIC DNA]</scope>
    <source>
        <strain evidence="19 20">CCMP2467</strain>
    </source>
</reference>
<dbReference type="PROSITE" id="PS00107">
    <property type="entry name" value="PROTEIN_KINASE_ATP"/>
    <property type="match status" value="1"/>
</dbReference>
<evidence type="ECO:0000256" key="14">
    <source>
        <dbReference type="ARBA" id="ARBA00048679"/>
    </source>
</evidence>
<comment type="catalytic activity">
    <reaction evidence="14">
        <text>L-seryl-[protein] + ATP = O-phospho-L-seryl-[protein] + ADP + H(+)</text>
        <dbReference type="Rhea" id="RHEA:17989"/>
        <dbReference type="Rhea" id="RHEA-COMP:9863"/>
        <dbReference type="Rhea" id="RHEA-COMP:11604"/>
        <dbReference type="ChEBI" id="CHEBI:15378"/>
        <dbReference type="ChEBI" id="CHEBI:29999"/>
        <dbReference type="ChEBI" id="CHEBI:30616"/>
        <dbReference type="ChEBI" id="CHEBI:83421"/>
        <dbReference type="ChEBI" id="CHEBI:456216"/>
        <dbReference type="EC" id="2.7.11.1"/>
    </reaction>
</comment>
<evidence type="ECO:0000256" key="4">
    <source>
        <dbReference type="ARBA" id="ARBA00022527"/>
    </source>
</evidence>
<dbReference type="FunFam" id="3.30.200.20:FF:000315">
    <property type="entry name" value="Calcium-dependent protein kinase 3"/>
    <property type="match status" value="1"/>
</dbReference>
<keyword evidence="4" id="KW-0723">Serine/threonine-protein kinase</keyword>
<dbReference type="InterPro" id="IPR000086">
    <property type="entry name" value="NUDIX_hydrolase_dom"/>
</dbReference>
<dbReference type="OrthoDB" id="414075at2759"/>
<dbReference type="Gene3D" id="1.10.238.10">
    <property type="entry name" value="EF-hand"/>
    <property type="match status" value="1"/>
</dbReference>
<keyword evidence="8 15" id="KW-0547">Nucleotide-binding</keyword>
<dbReference type="Proteomes" id="UP000186817">
    <property type="component" value="Unassembled WGS sequence"/>
</dbReference>
<feature type="domain" description="Protein kinase" evidence="17">
    <location>
        <begin position="344"/>
        <end position="604"/>
    </location>
</feature>
<evidence type="ECO:0000259" key="18">
    <source>
        <dbReference type="PROSITE" id="PS51462"/>
    </source>
</evidence>
<dbReference type="InterPro" id="IPR000719">
    <property type="entry name" value="Prot_kinase_dom"/>
</dbReference>
<evidence type="ECO:0000256" key="1">
    <source>
        <dbReference type="ARBA" id="ARBA00001946"/>
    </source>
</evidence>
<evidence type="ECO:0000256" key="9">
    <source>
        <dbReference type="ARBA" id="ARBA00022777"/>
    </source>
</evidence>
<evidence type="ECO:0000256" key="7">
    <source>
        <dbReference type="ARBA" id="ARBA00022737"/>
    </source>
</evidence>
<protein>
    <recommendedName>
        <fullName evidence="3">non-specific serine/threonine protein kinase</fullName>
        <ecNumber evidence="3">2.7.11.1</ecNumber>
    </recommendedName>
</protein>
<dbReference type="PROSITE" id="PS00108">
    <property type="entry name" value="PROTEIN_KINASE_ST"/>
    <property type="match status" value="1"/>
</dbReference>
<keyword evidence="5" id="KW-0808">Transferase</keyword>
<dbReference type="Pfam" id="PF00069">
    <property type="entry name" value="Pkinase"/>
    <property type="match status" value="1"/>
</dbReference>
<feature type="region of interest" description="Disordered" evidence="16">
    <location>
        <begin position="113"/>
        <end position="136"/>
    </location>
</feature>
<dbReference type="PROSITE" id="PS50011">
    <property type="entry name" value="PROTEIN_KINASE_DOM"/>
    <property type="match status" value="1"/>
</dbReference>
<evidence type="ECO:0000313" key="20">
    <source>
        <dbReference type="Proteomes" id="UP000186817"/>
    </source>
</evidence>
<keyword evidence="7" id="KW-0677">Repeat</keyword>
<comment type="caution">
    <text evidence="19">The sequence shown here is derived from an EMBL/GenBank/DDBJ whole genome shotgun (WGS) entry which is preliminary data.</text>
</comment>
<comment type="catalytic activity">
    <reaction evidence="13">
        <text>L-threonyl-[protein] + ATP = O-phospho-L-threonyl-[protein] + ADP + H(+)</text>
        <dbReference type="Rhea" id="RHEA:46608"/>
        <dbReference type="Rhea" id="RHEA-COMP:11060"/>
        <dbReference type="Rhea" id="RHEA-COMP:11605"/>
        <dbReference type="ChEBI" id="CHEBI:15378"/>
        <dbReference type="ChEBI" id="CHEBI:30013"/>
        <dbReference type="ChEBI" id="CHEBI:30616"/>
        <dbReference type="ChEBI" id="CHEBI:61977"/>
        <dbReference type="ChEBI" id="CHEBI:456216"/>
        <dbReference type="EC" id="2.7.11.1"/>
    </reaction>
</comment>
<dbReference type="GO" id="GO:0046872">
    <property type="term" value="F:metal ion binding"/>
    <property type="evidence" value="ECO:0007669"/>
    <property type="project" value="UniProtKB-KW"/>
</dbReference>
<feature type="binding site" evidence="15">
    <location>
        <position position="373"/>
    </location>
    <ligand>
        <name>ATP</name>
        <dbReference type="ChEBI" id="CHEBI:30616"/>
    </ligand>
</feature>
<keyword evidence="9 19" id="KW-0418">Kinase</keyword>
<dbReference type="AlphaFoldDB" id="A0A1Q9CXY3"/>